<sequence>MKFLVAISVLASLAIAAPAMTEADLSLVAVPIEEASGSLYNRQTYPGCNRGMKPGDYGCFANIIDKFEYLGQCGTDGNIHLHGSTGLRHSSFGGFHQANYVLAKISQPRRNFALTFEFNVGPMGTYCSFDSSFNATPKQLQD</sequence>
<evidence type="ECO:0000313" key="2">
    <source>
        <dbReference type="EMBL" id="KAK3338674.1"/>
    </source>
</evidence>
<keyword evidence="1" id="KW-0732">Signal</keyword>
<reference evidence="2" key="2">
    <citation type="submission" date="2023-06" db="EMBL/GenBank/DDBJ databases">
        <authorList>
            <consortium name="Lawrence Berkeley National Laboratory"/>
            <person name="Haridas S."/>
            <person name="Hensen N."/>
            <person name="Bonometti L."/>
            <person name="Westerberg I."/>
            <person name="Brannstrom I.O."/>
            <person name="Guillou S."/>
            <person name="Cros-Aarteil S."/>
            <person name="Calhoun S."/>
            <person name="Kuo A."/>
            <person name="Mondo S."/>
            <person name="Pangilinan J."/>
            <person name="Riley R."/>
            <person name="Labutti K."/>
            <person name="Andreopoulos B."/>
            <person name="Lipzen A."/>
            <person name="Chen C."/>
            <person name="Yanf M."/>
            <person name="Daum C."/>
            <person name="Ng V."/>
            <person name="Clum A."/>
            <person name="Steindorff A."/>
            <person name="Ohm R."/>
            <person name="Martin F."/>
            <person name="Silar P."/>
            <person name="Natvig D."/>
            <person name="Lalanne C."/>
            <person name="Gautier V."/>
            <person name="Ament-Velasquez S.L."/>
            <person name="Kruys A."/>
            <person name="Hutchinson M.I."/>
            <person name="Powell A.J."/>
            <person name="Barry K."/>
            <person name="Miller A.N."/>
            <person name="Grigoriev I.V."/>
            <person name="Debuchy R."/>
            <person name="Gladieux P."/>
            <person name="Thoren M.H."/>
            <person name="Johannesson H."/>
        </authorList>
    </citation>
    <scope>NUCLEOTIDE SEQUENCE</scope>
    <source>
        <strain evidence="2">CBS 955.72</strain>
    </source>
</reference>
<keyword evidence="3" id="KW-1185">Reference proteome</keyword>
<organism evidence="2 3">
    <name type="scientific">Lasiosphaeria hispida</name>
    <dbReference type="NCBI Taxonomy" id="260671"/>
    <lineage>
        <taxon>Eukaryota</taxon>
        <taxon>Fungi</taxon>
        <taxon>Dikarya</taxon>
        <taxon>Ascomycota</taxon>
        <taxon>Pezizomycotina</taxon>
        <taxon>Sordariomycetes</taxon>
        <taxon>Sordariomycetidae</taxon>
        <taxon>Sordariales</taxon>
        <taxon>Lasiosphaeriaceae</taxon>
        <taxon>Lasiosphaeria</taxon>
    </lineage>
</organism>
<proteinExistence type="predicted"/>
<gene>
    <name evidence="2" type="ORF">B0T25DRAFT_636412</name>
</gene>
<comment type="caution">
    <text evidence="2">The sequence shown here is derived from an EMBL/GenBank/DDBJ whole genome shotgun (WGS) entry which is preliminary data.</text>
</comment>
<feature type="signal peptide" evidence="1">
    <location>
        <begin position="1"/>
        <end position="16"/>
    </location>
</feature>
<dbReference type="Proteomes" id="UP001275084">
    <property type="component" value="Unassembled WGS sequence"/>
</dbReference>
<evidence type="ECO:0000256" key="1">
    <source>
        <dbReference type="SAM" id="SignalP"/>
    </source>
</evidence>
<protein>
    <submittedName>
        <fullName evidence="2">Uncharacterized protein</fullName>
    </submittedName>
</protein>
<evidence type="ECO:0000313" key="3">
    <source>
        <dbReference type="Proteomes" id="UP001275084"/>
    </source>
</evidence>
<accession>A0AAJ0H4R9</accession>
<name>A0AAJ0H4R9_9PEZI</name>
<reference evidence="2" key="1">
    <citation type="journal article" date="2023" name="Mol. Phylogenet. Evol.">
        <title>Genome-scale phylogeny and comparative genomics of the fungal order Sordariales.</title>
        <authorList>
            <person name="Hensen N."/>
            <person name="Bonometti L."/>
            <person name="Westerberg I."/>
            <person name="Brannstrom I.O."/>
            <person name="Guillou S."/>
            <person name="Cros-Aarteil S."/>
            <person name="Calhoun S."/>
            <person name="Haridas S."/>
            <person name="Kuo A."/>
            <person name="Mondo S."/>
            <person name="Pangilinan J."/>
            <person name="Riley R."/>
            <person name="LaButti K."/>
            <person name="Andreopoulos B."/>
            <person name="Lipzen A."/>
            <person name="Chen C."/>
            <person name="Yan M."/>
            <person name="Daum C."/>
            <person name="Ng V."/>
            <person name="Clum A."/>
            <person name="Steindorff A."/>
            <person name="Ohm R.A."/>
            <person name="Martin F."/>
            <person name="Silar P."/>
            <person name="Natvig D.O."/>
            <person name="Lalanne C."/>
            <person name="Gautier V."/>
            <person name="Ament-Velasquez S.L."/>
            <person name="Kruys A."/>
            <person name="Hutchinson M.I."/>
            <person name="Powell A.J."/>
            <person name="Barry K."/>
            <person name="Miller A.N."/>
            <person name="Grigoriev I.V."/>
            <person name="Debuchy R."/>
            <person name="Gladieux P."/>
            <person name="Hiltunen Thoren M."/>
            <person name="Johannesson H."/>
        </authorList>
    </citation>
    <scope>NUCLEOTIDE SEQUENCE</scope>
    <source>
        <strain evidence="2">CBS 955.72</strain>
    </source>
</reference>
<dbReference type="EMBL" id="JAUIQD010000010">
    <property type="protein sequence ID" value="KAK3338674.1"/>
    <property type="molecule type" value="Genomic_DNA"/>
</dbReference>
<feature type="chain" id="PRO_5042472961" evidence="1">
    <location>
        <begin position="17"/>
        <end position="142"/>
    </location>
</feature>
<dbReference type="AlphaFoldDB" id="A0AAJ0H4R9"/>